<evidence type="ECO:0000313" key="3">
    <source>
        <dbReference type="Proteomes" id="UP000007819"/>
    </source>
</evidence>
<reference evidence="3" key="1">
    <citation type="submission" date="2010-06" db="EMBL/GenBank/DDBJ databases">
        <authorList>
            <person name="Jiang H."/>
            <person name="Abraham K."/>
            <person name="Ali S."/>
            <person name="Alsbrooks S.L."/>
            <person name="Anim B.N."/>
            <person name="Anosike U.S."/>
            <person name="Attaway T."/>
            <person name="Bandaranaike D.P."/>
            <person name="Battles P.K."/>
            <person name="Bell S.N."/>
            <person name="Bell A.V."/>
            <person name="Beltran B."/>
            <person name="Bickham C."/>
            <person name="Bustamante Y."/>
            <person name="Caleb T."/>
            <person name="Canada A."/>
            <person name="Cardenas V."/>
            <person name="Carter K."/>
            <person name="Chacko J."/>
            <person name="Chandrabose M.N."/>
            <person name="Chavez D."/>
            <person name="Chavez A."/>
            <person name="Chen L."/>
            <person name="Chu H.-S."/>
            <person name="Claassen K.J."/>
            <person name="Cockrell R."/>
            <person name="Collins M."/>
            <person name="Cooper J.A."/>
            <person name="Cree A."/>
            <person name="Curry S.M."/>
            <person name="Da Y."/>
            <person name="Dao M.D."/>
            <person name="Das B."/>
            <person name="Davila M.-L."/>
            <person name="Davy-Carroll L."/>
            <person name="Denson S."/>
            <person name="Dinh H."/>
            <person name="Ebong V.E."/>
            <person name="Edwards J.R."/>
            <person name="Egan A."/>
            <person name="El-Daye J."/>
            <person name="Escobedo L."/>
            <person name="Fernandez S."/>
            <person name="Fernando P.R."/>
            <person name="Flagg N."/>
            <person name="Forbes L.D."/>
            <person name="Fowler R.G."/>
            <person name="Fu Q."/>
            <person name="Gabisi R.A."/>
            <person name="Ganer J."/>
            <person name="Garbino Pronczuk A."/>
            <person name="Garcia R.M."/>
            <person name="Garner T."/>
            <person name="Garrett T.E."/>
            <person name="Gonzalez D.A."/>
            <person name="Hamid H."/>
            <person name="Hawkins E.S."/>
            <person name="Hirani K."/>
            <person name="Hogues M.E."/>
            <person name="Hollins B."/>
            <person name="Hsiao C.-H."/>
            <person name="Jabil R."/>
            <person name="James M.L."/>
            <person name="Jhangiani S.N."/>
            <person name="Johnson B."/>
            <person name="Johnson Q."/>
            <person name="Joshi V."/>
            <person name="Kalu J.B."/>
            <person name="Kam C."/>
            <person name="Kashfia A."/>
            <person name="Keebler J."/>
            <person name="Kisamo H."/>
            <person name="Kovar C.L."/>
            <person name="Lago L.A."/>
            <person name="Lai C.-Y."/>
            <person name="Laidlaw J."/>
            <person name="Lara F."/>
            <person name="Le T.-K."/>
            <person name="Lee S.L."/>
            <person name="Legall F.H."/>
            <person name="Lemon S.J."/>
            <person name="Lewis L.R."/>
            <person name="Li B."/>
            <person name="Liu Y."/>
            <person name="Liu Y.-S."/>
            <person name="Lopez J."/>
            <person name="Lozado R.J."/>
            <person name="Lu J."/>
            <person name="Madu R.C."/>
            <person name="Maheshwari M."/>
            <person name="Maheshwari R."/>
            <person name="Malloy K."/>
            <person name="Martinez E."/>
            <person name="Mathew T."/>
            <person name="Mercado I.C."/>
            <person name="Mercado C."/>
            <person name="Meyer B."/>
            <person name="Montgomery K."/>
            <person name="Morgan M.B."/>
            <person name="Munidasa M."/>
            <person name="Nazareth L.V."/>
            <person name="Nelson J."/>
            <person name="Ng B.M."/>
            <person name="Nguyen N.B."/>
            <person name="Nguyen P.Q."/>
            <person name="Nguyen T."/>
            <person name="Obregon M."/>
            <person name="Okwuonu G.O."/>
            <person name="Onwere C.G."/>
            <person name="Orozco G."/>
            <person name="Parra A."/>
            <person name="Patel S."/>
            <person name="Patil S."/>
            <person name="Perez A."/>
            <person name="Perez Y."/>
            <person name="Pham C."/>
            <person name="Primus E.L."/>
            <person name="Pu L.-L."/>
            <person name="Puazo M."/>
            <person name="Qin X."/>
            <person name="Quiroz J.B."/>
            <person name="Reese J."/>
            <person name="Richards S."/>
            <person name="Rives C.M."/>
            <person name="Robberts R."/>
            <person name="Ruiz S.J."/>
            <person name="Ruiz M.J."/>
            <person name="Santibanez J."/>
            <person name="Schneider B.W."/>
            <person name="Sisson I."/>
            <person name="Smith M."/>
            <person name="Sodergren E."/>
            <person name="Song X.-Z."/>
            <person name="Song B.B."/>
            <person name="Summersgill H."/>
            <person name="Thelus R."/>
            <person name="Thornton R.D."/>
            <person name="Trejos Z.Y."/>
            <person name="Usmani K."/>
            <person name="Vattathil S."/>
            <person name="Villasana D."/>
            <person name="Walker D.L."/>
            <person name="Wang S."/>
            <person name="Wang K."/>
            <person name="White C.S."/>
            <person name="Williams A.C."/>
            <person name="Williamson J."/>
            <person name="Wilson K."/>
            <person name="Woghiren I.O."/>
            <person name="Woodworth J.R."/>
            <person name="Worley K.C."/>
            <person name="Wright R.A."/>
            <person name="Wu W."/>
            <person name="Young L."/>
            <person name="Zhang L."/>
            <person name="Zhang J."/>
            <person name="Zhu Y."/>
            <person name="Muzny D.M."/>
            <person name="Weinstock G."/>
            <person name="Gibbs R.A."/>
        </authorList>
    </citation>
    <scope>NUCLEOTIDE SEQUENCE [LARGE SCALE GENOMIC DNA]</scope>
    <source>
        <strain evidence="3">LSR1</strain>
    </source>
</reference>
<name>A0A8R2JLV5_ACYPI</name>
<sequence>MTEMDDSRKRLLLLTTKIPSDVLFALSLPIFFTRHPQHDRGNAALKMSVKLKQQGEDITYLEFCKLFVDIYQDQNVLNICKEIYSSQMSKGGSDLNYEIDTFFRLVGDKIYQIYRNYDEDEMRTTRMKLMFEENESCLAEIASLNDEIHKMVIDHKDKVQEYEIKKNQFDERVVKIYQEAQLNKVRIEGKNSNEMLINLMEREKELDDLEKINKENKRKFIASKEINIAETEQMKKELFRKEEFLKMFSNRFSKDMLMRYKKKISLEQSIKAKKTTVKTLKDTITAMSTHLAELQEAERVYLKREVYDKLDAIRERIALRTITAFIMPYVKLKFKSRKNKTKSKKVK</sequence>
<organism evidence="2 3">
    <name type="scientific">Acyrthosiphon pisum</name>
    <name type="common">Pea aphid</name>
    <dbReference type="NCBI Taxonomy" id="7029"/>
    <lineage>
        <taxon>Eukaryota</taxon>
        <taxon>Metazoa</taxon>
        <taxon>Ecdysozoa</taxon>
        <taxon>Arthropoda</taxon>
        <taxon>Hexapoda</taxon>
        <taxon>Insecta</taxon>
        <taxon>Pterygota</taxon>
        <taxon>Neoptera</taxon>
        <taxon>Paraneoptera</taxon>
        <taxon>Hemiptera</taxon>
        <taxon>Sternorrhyncha</taxon>
        <taxon>Aphidomorpha</taxon>
        <taxon>Aphidoidea</taxon>
        <taxon>Aphididae</taxon>
        <taxon>Macrosiphini</taxon>
        <taxon>Acyrthosiphon</taxon>
    </lineage>
</organism>
<dbReference type="AlphaFoldDB" id="A0A8R2JLV5"/>
<evidence type="ECO:0000256" key="1">
    <source>
        <dbReference type="SAM" id="Coils"/>
    </source>
</evidence>
<accession>A0A8R2JLV5</accession>
<protein>
    <submittedName>
        <fullName evidence="2">Uncharacterized protein</fullName>
    </submittedName>
</protein>
<feature type="coiled-coil region" evidence="1">
    <location>
        <begin position="199"/>
        <end position="241"/>
    </location>
</feature>
<dbReference type="KEGG" id="api:100571709"/>
<dbReference type="RefSeq" id="XP_029341709.1">
    <property type="nucleotide sequence ID" value="XM_029485849.1"/>
</dbReference>
<keyword evidence="1" id="KW-0175">Coiled coil</keyword>
<dbReference type="GeneID" id="100571709"/>
<reference evidence="2" key="2">
    <citation type="submission" date="2022-06" db="UniProtKB">
        <authorList>
            <consortium name="EnsemblMetazoa"/>
        </authorList>
    </citation>
    <scope>IDENTIFICATION</scope>
</reference>
<dbReference type="EnsemblMetazoa" id="XM_029485849.1">
    <property type="protein sequence ID" value="XP_029341709.1"/>
    <property type="gene ID" value="LOC100571709"/>
</dbReference>
<dbReference type="OrthoDB" id="6625085at2759"/>
<dbReference type="Proteomes" id="UP000007819">
    <property type="component" value="Chromosome X"/>
</dbReference>
<keyword evidence="3" id="KW-1185">Reference proteome</keyword>
<evidence type="ECO:0000313" key="2">
    <source>
        <dbReference type="EnsemblMetazoa" id="XP_029341709.1"/>
    </source>
</evidence>
<proteinExistence type="predicted"/>